<keyword evidence="9" id="KW-1185">Reference proteome</keyword>
<feature type="transmembrane region" description="Helical" evidence="6">
    <location>
        <begin position="248"/>
        <end position="266"/>
    </location>
</feature>
<dbReference type="InterPro" id="IPR011701">
    <property type="entry name" value="MFS"/>
</dbReference>
<feature type="region of interest" description="Disordered" evidence="5">
    <location>
        <begin position="1"/>
        <end position="35"/>
    </location>
</feature>
<evidence type="ECO:0000256" key="5">
    <source>
        <dbReference type="SAM" id="MobiDB-lite"/>
    </source>
</evidence>
<feature type="transmembrane region" description="Helical" evidence="6">
    <location>
        <begin position="158"/>
        <end position="177"/>
    </location>
</feature>
<dbReference type="PANTHER" id="PTHR23502">
    <property type="entry name" value="MAJOR FACILITATOR SUPERFAMILY"/>
    <property type="match status" value="1"/>
</dbReference>
<evidence type="ECO:0000256" key="4">
    <source>
        <dbReference type="ARBA" id="ARBA00023136"/>
    </source>
</evidence>
<dbReference type="GO" id="GO:0022857">
    <property type="term" value="F:transmembrane transporter activity"/>
    <property type="evidence" value="ECO:0007669"/>
    <property type="project" value="InterPro"/>
</dbReference>
<comment type="subcellular location">
    <subcellularLocation>
        <location evidence="1">Membrane</location>
        <topology evidence="1">Multi-pass membrane protein</topology>
    </subcellularLocation>
</comment>
<dbReference type="STRING" id="45357.A0A2V1AZ98"/>
<sequence>MSQSSEETLSKHERDDSDPKGYIPDEQSSSTREEDFVRRFESNAGVQSIVESLGGQYVEMGPLEEAYDVKRVHTRPDPHTTYNEEDEWKYPIDASTQLRIVEWVEGDKGNPKNFGQGRKWLITMTLGLICFIVAFGSAVVTGDMEEPLETFNVSEEVYILASITVFVLGFGFGPLAFAPFSEEIGRQPIYIVTLFVALIFIIPCALAENIATMLVCRLIDGIAFSAPMCLIGGSLADIWEGHERGKAMAVFSAAPFLGPSLGPLFGGLLGDYTSTWRWIYWTFLIIAGVGYILLLLLVPETHHQTLLKRRAKKLRKLTGDDRYRAISELKVRTFKEKVNESLLRPMILLGELIVFLVTLYMSVVYGLLYMFFFAYPVVYMEGKGWSATMTGVMFLPIAGGVVVATLLAPLINKDYNNKAKPYVDRGELPPPELRLRPMLVGCWFIPAGLFSFAWSSYPHLSWAGPCFSGFGCGIGFLSLYNPANNYIVDSYQHYAASGLAAKTFVRSIWGACVPLFTVQMYHKLGYQWATSLMAFISLACCLIPYAFYIWGARVREFSKYAYTPEKEKH</sequence>
<gene>
    <name evidence="8" type="ORF">CXQ85_002862</name>
</gene>
<name>A0A2V1AZ98_9ASCO</name>
<feature type="transmembrane region" description="Helical" evidence="6">
    <location>
        <begin position="392"/>
        <end position="412"/>
    </location>
</feature>
<feature type="transmembrane region" description="Helical" evidence="6">
    <location>
        <begin position="189"/>
        <end position="212"/>
    </location>
</feature>
<dbReference type="Pfam" id="PF07690">
    <property type="entry name" value="MFS_1"/>
    <property type="match status" value="1"/>
</dbReference>
<feature type="compositionally biased region" description="Basic and acidic residues" evidence="5">
    <location>
        <begin position="8"/>
        <end position="19"/>
    </location>
</feature>
<feature type="transmembrane region" description="Helical" evidence="6">
    <location>
        <begin position="120"/>
        <end position="138"/>
    </location>
</feature>
<evidence type="ECO:0000313" key="9">
    <source>
        <dbReference type="Proteomes" id="UP000244309"/>
    </source>
</evidence>
<dbReference type="FunFam" id="1.20.1250.20:FF:000011">
    <property type="entry name" value="MFS multidrug transporter, putative"/>
    <property type="match status" value="1"/>
</dbReference>
<feature type="transmembrane region" description="Helical" evidence="6">
    <location>
        <begin position="460"/>
        <end position="483"/>
    </location>
</feature>
<organism evidence="8 9">
    <name type="scientific">Candidozyma haemuli</name>
    <dbReference type="NCBI Taxonomy" id="45357"/>
    <lineage>
        <taxon>Eukaryota</taxon>
        <taxon>Fungi</taxon>
        <taxon>Dikarya</taxon>
        <taxon>Ascomycota</taxon>
        <taxon>Saccharomycotina</taxon>
        <taxon>Pichiomycetes</taxon>
        <taxon>Metschnikowiaceae</taxon>
        <taxon>Candidozyma</taxon>
    </lineage>
</organism>
<feature type="transmembrane region" description="Helical" evidence="6">
    <location>
        <begin position="528"/>
        <end position="550"/>
    </location>
</feature>
<reference evidence="8 9" key="1">
    <citation type="submission" date="2017-12" db="EMBL/GenBank/DDBJ databases">
        <title>Genome Sequence of a Multidrug-Resistant Candida haemulonii Isolate from a Patient with Chronic Leg Ulcers in Israel.</title>
        <authorList>
            <person name="Chow N.A."/>
            <person name="Gade L."/>
            <person name="Batra D."/>
            <person name="Rowe L.A."/>
            <person name="Ben-Ami R."/>
            <person name="Loparev V.N."/>
            <person name="Litvintseva A.P."/>
        </authorList>
    </citation>
    <scope>NUCLEOTIDE SEQUENCE [LARGE SCALE GENOMIC DNA]</scope>
    <source>
        <strain evidence="8 9">B11899</strain>
    </source>
</reference>
<feature type="domain" description="Major facilitator superfamily (MFS) profile" evidence="7">
    <location>
        <begin position="122"/>
        <end position="569"/>
    </location>
</feature>
<dbReference type="PANTHER" id="PTHR23502:SF48">
    <property type="entry name" value="MULTIDRUG TRANSPORTER, PUTATIVE (AFU_ORTHOLOGUE AFUA_5G02700)-RELATED"/>
    <property type="match status" value="1"/>
</dbReference>
<evidence type="ECO:0000313" key="8">
    <source>
        <dbReference type="EMBL" id="PVH23134.1"/>
    </source>
</evidence>
<feature type="transmembrane region" description="Helical" evidence="6">
    <location>
        <begin position="218"/>
        <end position="236"/>
    </location>
</feature>
<dbReference type="AlphaFoldDB" id="A0A2V1AZ98"/>
<dbReference type="Gene3D" id="1.20.1250.20">
    <property type="entry name" value="MFS general substrate transporter like domains"/>
    <property type="match status" value="1"/>
</dbReference>
<dbReference type="VEuPathDB" id="FungiDB:CXQ85_002862"/>
<comment type="caution">
    <text evidence="8">The sequence shown here is derived from an EMBL/GenBank/DDBJ whole genome shotgun (WGS) entry which is preliminary data.</text>
</comment>
<dbReference type="GO" id="GO:0005886">
    <property type="term" value="C:plasma membrane"/>
    <property type="evidence" value="ECO:0007669"/>
    <property type="project" value="TreeGrafter"/>
</dbReference>
<feature type="transmembrane region" description="Helical" evidence="6">
    <location>
        <begin position="433"/>
        <end position="454"/>
    </location>
</feature>
<evidence type="ECO:0000256" key="3">
    <source>
        <dbReference type="ARBA" id="ARBA00022989"/>
    </source>
</evidence>
<keyword evidence="4 6" id="KW-0472">Membrane</keyword>
<protein>
    <recommendedName>
        <fullName evidence="7">Major facilitator superfamily (MFS) profile domain-containing protein</fullName>
    </recommendedName>
</protein>
<evidence type="ECO:0000256" key="6">
    <source>
        <dbReference type="SAM" id="Phobius"/>
    </source>
</evidence>
<dbReference type="Proteomes" id="UP000244309">
    <property type="component" value="Unassembled WGS sequence"/>
</dbReference>
<evidence type="ECO:0000259" key="7">
    <source>
        <dbReference type="PROSITE" id="PS50850"/>
    </source>
</evidence>
<dbReference type="OrthoDB" id="6770063at2759"/>
<dbReference type="PROSITE" id="PS50850">
    <property type="entry name" value="MFS"/>
    <property type="match status" value="1"/>
</dbReference>
<dbReference type="CDD" id="cd17323">
    <property type="entry name" value="MFS_Tpo1_MDR_like"/>
    <property type="match status" value="1"/>
</dbReference>
<dbReference type="InterPro" id="IPR020846">
    <property type="entry name" value="MFS_dom"/>
</dbReference>
<feature type="transmembrane region" description="Helical" evidence="6">
    <location>
        <begin position="504"/>
        <end position="522"/>
    </location>
</feature>
<dbReference type="SUPFAM" id="SSF103473">
    <property type="entry name" value="MFS general substrate transporter"/>
    <property type="match status" value="1"/>
</dbReference>
<keyword evidence="3 6" id="KW-1133">Transmembrane helix</keyword>
<dbReference type="RefSeq" id="XP_025344074.1">
    <property type="nucleotide sequence ID" value="XM_025486524.1"/>
</dbReference>
<dbReference type="EMBL" id="PKFO01000010">
    <property type="protein sequence ID" value="PVH23134.1"/>
    <property type="molecule type" value="Genomic_DNA"/>
</dbReference>
<evidence type="ECO:0000256" key="1">
    <source>
        <dbReference type="ARBA" id="ARBA00004141"/>
    </source>
</evidence>
<accession>A0A2V1AZ98</accession>
<evidence type="ECO:0000256" key="2">
    <source>
        <dbReference type="ARBA" id="ARBA00022692"/>
    </source>
</evidence>
<dbReference type="GeneID" id="37008193"/>
<keyword evidence="2 6" id="KW-0812">Transmembrane</keyword>
<feature type="transmembrane region" description="Helical" evidence="6">
    <location>
        <begin position="278"/>
        <end position="298"/>
    </location>
</feature>
<feature type="transmembrane region" description="Helical" evidence="6">
    <location>
        <begin position="347"/>
        <end position="372"/>
    </location>
</feature>
<dbReference type="InterPro" id="IPR036259">
    <property type="entry name" value="MFS_trans_sf"/>
</dbReference>
<proteinExistence type="predicted"/>